<organism evidence="14 15">
    <name type="scientific">Streptantibioticus parmotrematis</name>
    <dbReference type="NCBI Taxonomy" id="2873249"/>
    <lineage>
        <taxon>Bacteria</taxon>
        <taxon>Bacillati</taxon>
        <taxon>Actinomycetota</taxon>
        <taxon>Actinomycetes</taxon>
        <taxon>Kitasatosporales</taxon>
        <taxon>Streptomycetaceae</taxon>
        <taxon>Streptantibioticus</taxon>
    </lineage>
</organism>
<evidence type="ECO:0000256" key="9">
    <source>
        <dbReference type="ARBA" id="ARBA00023012"/>
    </source>
</evidence>
<dbReference type="CDD" id="cd00082">
    <property type="entry name" value="HisKA"/>
    <property type="match status" value="1"/>
</dbReference>
<keyword evidence="11" id="KW-0472">Membrane</keyword>
<dbReference type="InterPro" id="IPR007891">
    <property type="entry name" value="CHASE3"/>
</dbReference>
<dbReference type="Gene3D" id="3.30.565.10">
    <property type="entry name" value="Histidine kinase-like ATPase, C-terminal domain"/>
    <property type="match status" value="1"/>
</dbReference>
<evidence type="ECO:0000256" key="6">
    <source>
        <dbReference type="ARBA" id="ARBA00022692"/>
    </source>
</evidence>
<evidence type="ECO:0000256" key="7">
    <source>
        <dbReference type="ARBA" id="ARBA00022777"/>
    </source>
</evidence>
<dbReference type="Proteomes" id="UP001198565">
    <property type="component" value="Unassembled WGS sequence"/>
</dbReference>
<dbReference type="Pfam" id="PF02518">
    <property type="entry name" value="HATPase_c"/>
    <property type="match status" value="1"/>
</dbReference>
<evidence type="ECO:0000256" key="5">
    <source>
        <dbReference type="ARBA" id="ARBA00022679"/>
    </source>
</evidence>
<evidence type="ECO:0000256" key="2">
    <source>
        <dbReference type="ARBA" id="ARBA00004236"/>
    </source>
</evidence>
<keyword evidence="5" id="KW-0808">Transferase</keyword>
<dbReference type="SUPFAM" id="SSF47384">
    <property type="entry name" value="Homodimeric domain of signal transducing histidine kinase"/>
    <property type="match status" value="1"/>
</dbReference>
<evidence type="ECO:0000256" key="8">
    <source>
        <dbReference type="ARBA" id="ARBA00022989"/>
    </source>
</evidence>
<evidence type="ECO:0000256" key="1">
    <source>
        <dbReference type="ARBA" id="ARBA00000085"/>
    </source>
</evidence>
<dbReference type="PRINTS" id="PR00344">
    <property type="entry name" value="BCTRLSENSOR"/>
</dbReference>
<keyword evidence="8 11" id="KW-1133">Transmembrane helix</keyword>
<dbReference type="EMBL" id="JAINVZ010000001">
    <property type="protein sequence ID" value="MBY8883459.1"/>
    <property type="molecule type" value="Genomic_DNA"/>
</dbReference>
<dbReference type="Gene3D" id="6.10.340.10">
    <property type="match status" value="1"/>
</dbReference>
<evidence type="ECO:0000256" key="11">
    <source>
        <dbReference type="SAM" id="Phobius"/>
    </source>
</evidence>
<dbReference type="Pfam" id="PF05227">
    <property type="entry name" value="CHASE3"/>
    <property type="match status" value="1"/>
</dbReference>
<dbReference type="CDD" id="cd16921">
    <property type="entry name" value="HATPase_FilI-like"/>
    <property type="match status" value="1"/>
</dbReference>
<evidence type="ECO:0000256" key="10">
    <source>
        <dbReference type="SAM" id="MobiDB-lite"/>
    </source>
</evidence>
<keyword evidence="7" id="KW-0418">Kinase</keyword>
<dbReference type="SMART" id="SM00387">
    <property type="entry name" value="HATPase_c"/>
    <property type="match status" value="1"/>
</dbReference>
<gene>
    <name evidence="14" type="ORF">K7472_01190</name>
</gene>
<keyword evidence="6 11" id="KW-0812">Transmembrane</keyword>
<accession>A0ABS7QLB1</accession>
<dbReference type="InterPro" id="IPR036097">
    <property type="entry name" value="HisK_dim/P_sf"/>
</dbReference>
<dbReference type="SMART" id="SM00304">
    <property type="entry name" value="HAMP"/>
    <property type="match status" value="1"/>
</dbReference>
<dbReference type="InterPro" id="IPR052162">
    <property type="entry name" value="Sensor_kinase/Photoreceptor"/>
</dbReference>
<keyword evidence="15" id="KW-1185">Reference proteome</keyword>
<dbReference type="Pfam" id="PF00672">
    <property type="entry name" value="HAMP"/>
    <property type="match status" value="1"/>
</dbReference>
<dbReference type="PANTHER" id="PTHR43304">
    <property type="entry name" value="PHYTOCHROME-LIKE PROTEIN CPH1"/>
    <property type="match status" value="1"/>
</dbReference>
<name>A0ABS7QLB1_9ACTN</name>
<keyword evidence="4" id="KW-0597">Phosphoprotein</keyword>
<dbReference type="Gene3D" id="1.10.287.130">
    <property type="match status" value="1"/>
</dbReference>
<dbReference type="SUPFAM" id="SSF55874">
    <property type="entry name" value="ATPase domain of HSP90 chaperone/DNA topoisomerase II/histidine kinase"/>
    <property type="match status" value="1"/>
</dbReference>
<dbReference type="PROSITE" id="PS50109">
    <property type="entry name" value="HIS_KIN"/>
    <property type="match status" value="1"/>
</dbReference>
<dbReference type="EC" id="2.7.13.3" evidence="3"/>
<evidence type="ECO:0000313" key="15">
    <source>
        <dbReference type="Proteomes" id="UP001198565"/>
    </source>
</evidence>
<feature type="domain" description="HAMP" evidence="13">
    <location>
        <begin position="227"/>
        <end position="279"/>
    </location>
</feature>
<dbReference type="PANTHER" id="PTHR43304:SF1">
    <property type="entry name" value="PAC DOMAIN-CONTAINING PROTEIN"/>
    <property type="match status" value="1"/>
</dbReference>
<feature type="transmembrane region" description="Helical" evidence="11">
    <location>
        <begin position="33"/>
        <end position="53"/>
    </location>
</feature>
<keyword evidence="9" id="KW-0902">Two-component regulatory system</keyword>
<dbReference type="InterPro" id="IPR005467">
    <property type="entry name" value="His_kinase_dom"/>
</dbReference>
<comment type="catalytic activity">
    <reaction evidence="1">
        <text>ATP + protein L-histidine = ADP + protein N-phospho-L-histidine.</text>
        <dbReference type="EC" id="2.7.13.3"/>
    </reaction>
</comment>
<dbReference type="PROSITE" id="PS50885">
    <property type="entry name" value="HAMP"/>
    <property type="match status" value="1"/>
</dbReference>
<evidence type="ECO:0000256" key="3">
    <source>
        <dbReference type="ARBA" id="ARBA00012438"/>
    </source>
</evidence>
<feature type="compositionally biased region" description="Polar residues" evidence="10">
    <location>
        <begin position="1"/>
        <end position="14"/>
    </location>
</feature>
<dbReference type="CDD" id="cd06225">
    <property type="entry name" value="HAMP"/>
    <property type="match status" value="1"/>
</dbReference>
<feature type="transmembrane region" description="Helical" evidence="11">
    <location>
        <begin position="205"/>
        <end position="225"/>
    </location>
</feature>
<evidence type="ECO:0000313" key="14">
    <source>
        <dbReference type="EMBL" id="MBY8883459.1"/>
    </source>
</evidence>
<dbReference type="InterPro" id="IPR003594">
    <property type="entry name" value="HATPase_dom"/>
</dbReference>
<dbReference type="RefSeq" id="WP_222973063.1">
    <property type="nucleotide sequence ID" value="NZ_JAINVZ010000001.1"/>
</dbReference>
<dbReference type="InterPro" id="IPR004358">
    <property type="entry name" value="Sig_transdc_His_kin-like_C"/>
</dbReference>
<protein>
    <recommendedName>
        <fullName evidence="3">histidine kinase</fullName>
        <ecNumber evidence="3">2.7.13.3</ecNumber>
    </recommendedName>
</protein>
<feature type="domain" description="Histidine kinase" evidence="12">
    <location>
        <begin position="308"/>
        <end position="524"/>
    </location>
</feature>
<comment type="subcellular location">
    <subcellularLocation>
        <location evidence="2">Cell membrane</location>
    </subcellularLocation>
</comment>
<reference evidence="14 15" key="1">
    <citation type="submission" date="2021-08" db="EMBL/GenBank/DDBJ databases">
        <title>Streptomyces sp. PTM05 isolated from lichen.</title>
        <authorList>
            <person name="Somphong A."/>
            <person name="Phongsopitanun W."/>
            <person name="Tanasupawat S."/>
        </authorList>
    </citation>
    <scope>NUCLEOTIDE SEQUENCE [LARGE SCALE GENOMIC DNA]</scope>
    <source>
        <strain evidence="14 15">Ptm05</strain>
    </source>
</reference>
<dbReference type="InterPro" id="IPR003660">
    <property type="entry name" value="HAMP_dom"/>
</dbReference>
<dbReference type="InterPro" id="IPR036890">
    <property type="entry name" value="HATPase_C_sf"/>
</dbReference>
<evidence type="ECO:0000259" key="13">
    <source>
        <dbReference type="PROSITE" id="PS50885"/>
    </source>
</evidence>
<dbReference type="InterPro" id="IPR003661">
    <property type="entry name" value="HisK_dim/P_dom"/>
</dbReference>
<sequence length="540" mass="59052">MTQTTEESGVTQAARTPRSTERGGLTVQGWCQLMAGVMTVLVVIAGAVGVVLFRATQDASDQLTDHLAPARVSTATLQAALVDQETGVRGYVISRNTEFLQPYTQGLATERQTSATITRLVGNRPVLVHDLKALEGAAATWRRQYAEPIVAATRAGRTVSPSAVDGSKNAFDHLRTLMNAQNAHFDSDTGQLRDRLNTDQTVRNATFAALLVLFLLTGIALMLLARRNVGRPLESLRLSVRQVAGGDFSRPIPADGPRDIRDLGEDVDSMRETIVAALTAAREQQAVLSSQAIELQRSNAELEQFAYVASHDLQEPLRKVASFCQLIEKRYGDQLDERGTQYIAFAVDGAKRMQVLINDLLTFSRVGRHYDAREPVDLGATLGKALANLEAVAEETRADIERPGDLPVLTGDPTLLTMLWQNLVGNAIKFRVPDSAPHVRIECERDEDGMWRLTVTDDGIGIPPEFAEKVFVIFQRLHTRDAYEGTGIGLAMCKKIVEHHGGRIWLDTTRDQGTRVCFTLPAQGAPARHDAARTMEGSPA</sequence>
<proteinExistence type="predicted"/>
<dbReference type="SMART" id="SM00388">
    <property type="entry name" value="HisKA"/>
    <property type="match status" value="1"/>
</dbReference>
<feature type="region of interest" description="Disordered" evidence="10">
    <location>
        <begin position="1"/>
        <end position="21"/>
    </location>
</feature>
<dbReference type="Pfam" id="PF00512">
    <property type="entry name" value="HisKA"/>
    <property type="match status" value="1"/>
</dbReference>
<evidence type="ECO:0000256" key="4">
    <source>
        <dbReference type="ARBA" id="ARBA00022553"/>
    </source>
</evidence>
<comment type="caution">
    <text evidence="14">The sequence shown here is derived from an EMBL/GenBank/DDBJ whole genome shotgun (WGS) entry which is preliminary data.</text>
</comment>
<evidence type="ECO:0000259" key="12">
    <source>
        <dbReference type="PROSITE" id="PS50109"/>
    </source>
</evidence>
<dbReference type="SUPFAM" id="SSF158472">
    <property type="entry name" value="HAMP domain-like"/>
    <property type="match status" value="1"/>
</dbReference>